<feature type="region of interest" description="Disordered" evidence="1">
    <location>
        <begin position="70"/>
        <end position="89"/>
    </location>
</feature>
<gene>
    <name evidence="2" type="ORF">BH720_06435</name>
</gene>
<evidence type="ECO:0000313" key="2">
    <source>
        <dbReference type="EMBL" id="OEJ76182.1"/>
    </source>
</evidence>
<dbReference type="STRING" id="1781255.BH720_06435"/>
<protein>
    <submittedName>
        <fullName evidence="2">Uncharacterized protein</fullName>
    </submittedName>
</protein>
<reference evidence="2" key="1">
    <citation type="submission" date="2016-09" db="EMBL/GenBank/DDBJ databases">
        <title>Draft genome of thermotolerant cyanobacterium Desertifilum sp. strain IPPAS B-1220.</title>
        <authorList>
            <person name="Sinetova M.A."/>
            <person name="Bolakhan K."/>
            <person name="Zayadan B.K."/>
            <person name="Mironov K.S."/>
            <person name="Ustinova V."/>
            <person name="Kupriyanova E.V."/>
            <person name="Sidorov R.A."/>
            <person name="Skrypnik A.N."/>
            <person name="Gogoleva N.E."/>
            <person name="Gogolev Y.V."/>
            <person name="Los D.A."/>
        </authorList>
    </citation>
    <scope>NUCLEOTIDE SEQUENCE [LARGE SCALE GENOMIC DNA]</scope>
    <source>
        <strain evidence="2">IPPAS B-1220</strain>
    </source>
</reference>
<evidence type="ECO:0000256" key="1">
    <source>
        <dbReference type="SAM" id="MobiDB-lite"/>
    </source>
</evidence>
<dbReference type="EMBL" id="MJGC01000041">
    <property type="protein sequence ID" value="OEJ76182.1"/>
    <property type="molecule type" value="Genomic_DNA"/>
</dbReference>
<name>A0A1E5QNC0_9CYAN</name>
<comment type="caution">
    <text evidence="2">The sequence shown here is derived from an EMBL/GenBank/DDBJ whole genome shotgun (WGS) entry which is preliminary data.</text>
</comment>
<proteinExistence type="predicted"/>
<dbReference type="RefSeq" id="WP_069966341.1">
    <property type="nucleotide sequence ID" value="NZ_CM124774.1"/>
</dbReference>
<organism evidence="2">
    <name type="scientific">Desertifilum tharense IPPAS B-1220</name>
    <dbReference type="NCBI Taxonomy" id="1781255"/>
    <lineage>
        <taxon>Bacteria</taxon>
        <taxon>Bacillati</taxon>
        <taxon>Cyanobacteriota</taxon>
        <taxon>Cyanophyceae</taxon>
        <taxon>Desertifilales</taxon>
        <taxon>Desertifilaceae</taxon>
        <taxon>Desertifilum</taxon>
    </lineage>
</organism>
<accession>A0A1E5QNC0</accession>
<sequence>MDRRLQPLNIHSKIHLEAHEEQLERFRSIKVLKLKIKWMEALTQQAQMQLQELEQDPAEVGSMDGELDAILPHSDLHPLEEPTPGDLGW</sequence>
<dbReference type="AlphaFoldDB" id="A0A1E5QNC0"/>